<dbReference type="HOGENOM" id="CLU_000445_14_1_0"/>
<accession>C1DUN6</accession>
<dbReference type="InterPro" id="IPR001789">
    <property type="entry name" value="Sig_transdc_resp-reg_receiver"/>
</dbReference>
<dbReference type="AlphaFoldDB" id="C1DUN6"/>
<dbReference type="PANTHER" id="PTHR37299">
    <property type="entry name" value="TRANSCRIPTIONAL REGULATOR-RELATED"/>
    <property type="match status" value="1"/>
</dbReference>
<dbReference type="Gene3D" id="3.40.50.2300">
    <property type="match status" value="1"/>
</dbReference>
<dbReference type="PROSITE" id="PS50930">
    <property type="entry name" value="HTH_LYTTR"/>
    <property type="match status" value="1"/>
</dbReference>
<evidence type="ECO:0000313" key="4">
    <source>
        <dbReference type="EMBL" id="ACN98905.1"/>
    </source>
</evidence>
<dbReference type="RefSeq" id="WP_012674225.1">
    <property type="nucleotide sequence ID" value="NC_012438.1"/>
</dbReference>
<dbReference type="Proteomes" id="UP000001369">
    <property type="component" value="Chromosome"/>
</dbReference>
<protein>
    <submittedName>
        <fullName evidence="4">Two-component response regulator</fullName>
    </submittedName>
</protein>
<dbReference type="KEGG" id="saf:SULAZ_0844"/>
<dbReference type="Pfam" id="PF04397">
    <property type="entry name" value="LytTR"/>
    <property type="match status" value="1"/>
</dbReference>
<dbReference type="InterPro" id="IPR046947">
    <property type="entry name" value="LytR-like"/>
</dbReference>
<dbReference type="GO" id="GO:0003677">
    <property type="term" value="F:DNA binding"/>
    <property type="evidence" value="ECO:0007669"/>
    <property type="project" value="InterPro"/>
</dbReference>
<dbReference type="OrthoDB" id="9809318at2"/>
<feature type="domain" description="HTH LytTR-type" evidence="3">
    <location>
        <begin position="140"/>
        <end position="245"/>
    </location>
</feature>
<dbReference type="STRING" id="204536.SULAZ_0844"/>
<evidence type="ECO:0000259" key="2">
    <source>
        <dbReference type="PROSITE" id="PS50110"/>
    </source>
</evidence>
<feature type="domain" description="Response regulatory" evidence="2">
    <location>
        <begin position="2"/>
        <end position="116"/>
    </location>
</feature>
<keyword evidence="1" id="KW-0597">Phosphoprotein</keyword>
<evidence type="ECO:0000259" key="3">
    <source>
        <dbReference type="PROSITE" id="PS50930"/>
    </source>
</evidence>
<dbReference type="GO" id="GO:0000156">
    <property type="term" value="F:phosphorelay response regulator activity"/>
    <property type="evidence" value="ECO:0007669"/>
    <property type="project" value="InterPro"/>
</dbReference>
<evidence type="ECO:0000256" key="1">
    <source>
        <dbReference type="PROSITE-ProRule" id="PRU00169"/>
    </source>
</evidence>
<dbReference type="EMBL" id="CP001229">
    <property type="protein sequence ID" value="ACN98905.1"/>
    <property type="molecule type" value="Genomic_DNA"/>
</dbReference>
<dbReference type="eggNOG" id="COG3279">
    <property type="taxonomic scope" value="Bacteria"/>
</dbReference>
<feature type="modified residue" description="4-aspartylphosphate" evidence="1">
    <location>
        <position position="53"/>
    </location>
</feature>
<name>C1DUN6_SULAA</name>
<dbReference type="SMART" id="SM00448">
    <property type="entry name" value="REC"/>
    <property type="match status" value="1"/>
</dbReference>
<reference evidence="4 5" key="1">
    <citation type="journal article" date="2009" name="J. Bacteriol.">
        <title>Complete and draft genome sequences of six members of the Aquificales.</title>
        <authorList>
            <person name="Reysenbach A.L."/>
            <person name="Hamamura N."/>
            <person name="Podar M."/>
            <person name="Griffiths E."/>
            <person name="Ferreira S."/>
            <person name="Hochstein R."/>
            <person name="Heidelberg J."/>
            <person name="Johnson J."/>
            <person name="Mead D."/>
            <person name="Pohorille A."/>
            <person name="Sarmiento M."/>
            <person name="Schweighofer K."/>
            <person name="Seshadri R."/>
            <person name="Voytek M.A."/>
        </authorList>
    </citation>
    <scope>NUCLEOTIDE SEQUENCE [LARGE SCALE GENOMIC DNA]</scope>
    <source>
        <strain evidence="5">Az-Fu1 / DSM 15241 / OCM 825</strain>
    </source>
</reference>
<dbReference type="PANTHER" id="PTHR37299:SF1">
    <property type="entry name" value="STAGE 0 SPORULATION PROTEIN A HOMOLOG"/>
    <property type="match status" value="1"/>
</dbReference>
<dbReference type="InterPro" id="IPR011006">
    <property type="entry name" value="CheY-like_superfamily"/>
</dbReference>
<sequence>MRVFIVEDEYLARERLKRFLQKIHSVEIVGEAESKQQALEKIEKAEPDVVFLDVKLPDGTGIDVAREILNRGLNPYIVFATAYGEYALEAFKVNSIDYILKPYEFSDVENAIKKIENLENKRLNITNVSTMVQVENDFFIPVKHLSKLILLKPEDIYYIKAELSETIVRTKDNEYFSNKKLYEFENMLKSKGFFRVHKSYLVNLSKIKEMKVAEQSKLVIYFNGINDTVKTSRDGAKALRDYLGV</sequence>
<evidence type="ECO:0000313" key="5">
    <source>
        <dbReference type="Proteomes" id="UP000001369"/>
    </source>
</evidence>
<organism evidence="4 5">
    <name type="scientific">Sulfurihydrogenibium azorense (strain DSM 15241 / OCM 825 / Az-Fu1)</name>
    <dbReference type="NCBI Taxonomy" id="204536"/>
    <lineage>
        <taxon>Bacteria</taxon>
        <taxon>Pseudomonadati</taxon>
        <taxon>Aquificota</taxon>
        <taxon>Aquificia</taxon>
        <taxon>Aquificales</taxon>
        <taxon>Hydrogenothermaceae</taxon>
        <taxon>Sulfurihydrogenibium</taxon>
    </lineage>
</organism>
<keyword evidence="5" id="KW-1185">Reference proteome</keyword>
<dbReference type="InterPro" id="IPR007492">
    <property type="entry name" value="LytTR_DNA-bd_dom"/>
</dbReference>
<dbReference type="SMART" id="SM00850">
    <property type="entry name" value="LytTR"/>
    <property type="match status" value="1"/>
</dbReference>
<dbReference type="PROSITE" id="PS50110">
    <property type="entry name" value="RESPONSE_REGULATORY"/>
    <property type="match status" value="1"/>
</dbReference>
<proteinExistence type="predicted"/>
<dbReference type="Pfam" id="PF00072">
    <property type="entry name" value="Response_reg"/>
    <property type="match status" value="1"/>
</dbReference>
<dbReference type="SUPFAM" id="SSF52172">
    <property type="entry name" value="CheY-like"/>
    <property type="match status" value="1"/>
</dbReference>
<dbReference type="Gene3D" id="2.40.50.1020">
    <property type="entry name" value="LytTr DNA-binding domain"/>
    <property type="match status" value="1"/>
</dbReference>
<gene>
    <name evidence="4" type="ordered locus">SULAZ_0844</name>
</gene>